<dbReference type="SUPFAM" id="SSF47336">
    <property type="entry name" value="ACP-like"/>
    <property type="match status" value="1"/>
</dbReference>
<feature type="domain" description="Carrier" evidence="1">
    <location>
        <begin position="4"/>
        <end position="80"/>
    </location>
</feature>
<name>A0ABP6L2A7_9ACTN</name>
<evidence type="ECO:0000313" key="3">
    <source>
        <dbReference type="Proteomes" id="UP001501035"/>
    </source>
</evidence>
<dbReference type="Proteomes" id="UP001501035">
    <property type="component" value="Unassembled WGS sequence"/>
</dbReference>
<dbReference type="InterPro" id="IPR036736">
    <property type="entry name" value="ACP-like_sf"/>
</dbReference>
<protein>
    <recommendedName>
        <fullName evidence="1">Carrier domain-containing protein</fullName>
    </recommendedName>
</protein>
<dbReference type="RefSeq" id="WP_290713484.1">
    <property type="nucleotide sequence ID" value="NZ_BAAAVS010000017.1"/>
</dbReference>
<keyword evidence="3" id="KW-1185">Reference proteome</keyword>
<dbReference type="EMBL" id="BAAAVS010000017">
    <property type="protein sequence ID" value="GAA3030457.1"/>
    <property type="molecule type" value="Genomic_DNA"/>
</dbReference>
<evidence type="ECO:0000259" key="1">
    <source>
        <dbReference type="PROSITE" id="PS50075"/>
    </source>
</evidence>
<reference evidence="3" key="1">
    <citation type="journal article" date="2019" name="Int. J. Syst. Evol. Microbiol.">
        <title>The Global Catalogue of Microorganisms (GCM) 10K type strain sequencing project: providing services to taxonomists for standard genome sequencing and annotation.</title>
        <authorList>
            <consortium name="The Broad Institute Genomics Platform"/>
            <consortium name="The Broad Institute Genome Sequencing Center for Infectious Disease"/>
            <person name="Wu L."/>
            <person name="Ma J."/>
        </authorList>
    </citation>
    <scope>NUCLEOTIDE SEQUENCE [LARGE SCALE GENOMIC DNA]</scope>
    <source>
        <strain evidence="3">JCM 14234</strain>
    </source>
</reference>
<dbReference type="InterPro" id="IPR009081">
    <property type="entry name" value="PP-bd_ACP"/>
</dbReference>
<dbReference type="PROSITE" id="PS50075">
    <property type="entry name" value="CARRIER"/>
    <property type="match status" value="1"/>
</dbReference>
<dbReference type="Pfam" id="PF00550">
    <property type="entry name" value="PP-binding"/>
    <property type="match status" value="1"/>
</dbReference>
<organism evidence="2 3">
    <name type="scientific">Gordonia defluvii</name>
    <dbReference type="NCBI Taxonomy" id="283718"/>
    <lineage>
        <taxon>Bacteria</taxon>
        <taxon>Bacillati</taxon>
        <taxon>Actinomycetota</taxon>
        <taxon>Actinomycetes</taxon>
        <taxon>Mycobacteriales</taxon>
        <taxon>Gordoniaceae</taxon>
        <taxon>Gordonia</taxon>
    </lineage>
</organism>
<comment type="caution">
    <text evidence="2">The sequence shown here is derived from an EMBL/GenBank/DDBJ whole genome shotgun (WGS) entry which is preliminary data.</text>
</comment>
<accession>A0ABP6L2A7</accession>
<proteinExistence type="predicted"/>
<dbReference type="Gene3D" id="1.10.1200.10">
    <property type="entry name" value="ACP-like"/>
    <property type="match status" value="1"/>
</dbReference>
<gene>
    <name evidence="2" type="ORF">GCM10010528_09840</name>
</gene>
<sequence length="86" mass="9470">MMSDDLATATRDLIGRMAPDPPAAITDDQRLIEDLGFDSIRLVELTIALERTFSLPRHDPAQLVDVLRVGDVVELVARERLAAADD</sequence>
<evidence type="ECO:0000313" key="2">
    <source>
        <dbReference type="EMBL" id="GAA3030457.1"/>
    </source>
</evidence>